<reference evidence="3 4" key="1">
    <citation type="journal article" date="2011" name="PLoS Pathog.">
        <title>Endophytic Life Strategies Decoded by Genome and Transcriptome Analyses of the Mutualistic Root Symbiont Piriformospora indica.</title>
        <authorList>
            <person name="Zuccaro A."/>
            <person name="Lahrmann U."/>
            <person name="Guldener U."/>
            <person name="Langen G."/>
            <person name="Pfiffi S."/>
            <person name="Biedenkopf D."/>
            <person name="Wong P."/>
            <person name="Samans B."/>
            <person name="Grimm C."/>
            <person name="Basiewicz M."/>
            <person name="Murat C."/>
            <person name="Martin F."/>
            <person name="Kogel K.H."/>
        </authorList>
    </citation>
    <scope>NUCLEOTIDE SEQUENCE [LARGE SCALE GENOMIC DNA]</scope>
    <source>
        <strain evidence="3 4">DSM 11827</strain>
    </source>
</reference>
<dbReference type="PANTHER" id="PTHR24559:SF444">
    <property type="entry name" value="REVERSE TRANSCRIPTASE DOMAIN-CONTAINING PROTEIN"/>
    <property type="match status" value="1"/>
</dbReference>
<dbReference type="InterPro" id="IPR043502">
    <property type="entry name" value="DNA/RNA_pol_sf"/>
</dbReference>
<dbReference type="Pfam" id="PF00078">
    <property type="entry name" value="RVT_1"/>
    <property type="match status" value="1"/>
</dbReference>
<dbReference type="SUPFAM" id="SSF56672">
    <property type="entry name" value="DNA/RNA polymerases"/>
    <property type="match status" value="1"/>
</dbReference>
<evidence type="ECO:0000256" key="1">
    <source>
        <dbReference type="SAM" id="MobiDB-lite"/>
    </source>
</evidence>
<feature type="region of interest" description="Disordered" evidence="1">
    <location>
        <begin position="71"/>
        <end position="109"/>
    </location>
</feature>
<feature type="domain" description="Reverse transcriptase" evidence="2">
    <location>
        <begin position="616"/>
        <end position="813"/>
    </location>
</feature>
<protein>
    <submittedName>
        <fullName evidence="3">Related to TY3B-TY3B protein</fullName>
    </submittedName>
</protein>
<dbReference type="InterPro" id="IPR053134">
    <property type="entry name" value="RNA-dir_DNA_polymerase"/>
</dbReference>
<dbReference type="PANTHER" id="PTHR24559">
    <property type="entry name" value="TRANSPOSON TY3-I GAG-POL POLYPROTEIN"/>
    <property type="match status" value="1"/>
</dbReference>
<dbReference type="Proteomes" id="UP000007148">
    <property type="component" value="Unassembled WGS sequence"/>
</dbReference>
<evidence type="ECO:0000313" key="4">
    <source>
        <dbReference type="Proteomes" id="UP000007148"/>
    </source>
</evidence>
<evidence type="ECO:0000313" key="3">
    <source>
        <dbReference type="EMBL" id="CCA76077.1"/>
    </source>
</evidence>
<name>G4TXN4_SERID</name>
<organism evidence="3 4">
    <name type="scientific">Serendipita indica (strain DSM 11827)</name>
    <name type="common">Root endophyte fungus</name>
    <name type="synonym">Piriformospora indica</name>
    <dbReference type="NCBI Taxonomy" id="1109443"/>
    <lineage>
        <taxon>Eukaryota</taxon>
        <taxon>Fungi</taxon>
        <taxon>Dikarya</taxon>
        <taxon>Basidiomycota</taxon>
        <taxon>Agaricomycotina</taxon>
        <taxon>Agaricomycetes</taxon>
        <taxon>Sebacinales</taxon>
        <taxon>Serendipitaceae</taxon>
        <taxon>Serendipita</taxon>
    </lineage>
</organism>
<feature type="region of interest" description="Disordered" evidence="1">
    <location>
        <begin position="152"/>
        <end position="195"/>
    </location>
</feature>
<comment type="caution">
    <text evidence="3">The sequence shown here is derived from an EMBL/GenBank/DDBJ whole genome shotgun (WGS) entry which is preliminary data.</text>
</comment>
<gene>
    <name evidence="3" type="ORF">PIIN_10077</name>
</gene>
<evidence type="ECO:0000259" key="2">
    <source>
        <dbReference type="PROSITE" id="PS50878"/>
    </source>
</evidence>
<dbReference type="AlphaFoldDB" id="G4TXN4"/>
<feature type="compositionally biased region" description="Basic and acidic residues" evidence="1">
    <location>
        <begin position="73"/>
        <end position="84"/>
    </location>
</feature>
<dbReference type="Gene3D" id="3.10.10.10">
    <property type="entry name" value="HIV Type 1 Reverse Transcriptase, subunit A, domain 1"/>
    <property type="match status" value="1"/>
</dbReference>
<dbReference type="Gene3D" id="3.30.70.270">
    <property type="match status" value="1"/>
</dbReference>
<feature type="compositionally biased region" description="Basic and acidic residues" evidence="1">
    <location>
        <begin position="180"/>
        <end position="191"/>
    </location>
</feature>
<proteinExistence type="predicted"/>
<dbReference type="CDD" id="cd01647">
    <property type="entry name" value="RT_LTR"/>
    <property type="match status" value="1"/>
</dbReference>
<dbReference type="EMBL" id="CAFZ01000600">
    <property type="protein sequence ID" value="CCA76077.1"/>
    <property type="molecule type" value="Genomic_DNA"/>
</dbReference>
<dbReference type="InterPro" id="IPR043128">
    <property type="entry name" value="Rev_trsase/Diguanyl_cyclase"/>
</dbReference>
<dbReference type="STRING" id="1109443.G4TXN4"/>
<dbReference type="InParanoid" id="G4TXN4"/>
<dbReference type="OrthoDB" id="3203159at2759"/>
<dbReference type="eggNOG" id="KOG0017">
    <property type="taxonomic scope" value="Eukaryota"/>
</dbReference>
<dbReference type="PROSITE" id="PS50878">
    <property type="entry name" value="RT_POL"/>
    <property type="match status" value="1"/>
</dbReference>
<keyword evidence="4" id="KW-1185">Reference proteome</keyword>
<accession>G4TXN4</accession>
<dbReference type="InterPro" id="IPR000477">
    <property type="entry name" value="RT_dom"/>
</dbReference>
<dbReference type="HOGENOM" id="CLU_346857_0_0_1"/>
<sequence>MPDAQLIMEIMNGAPKYWAQIIDTLRIRDPEELQALIQYHEDTLRSSSSIDPKVDDLEKRLCVLENTRTFGSQRDHESAQRGESHAMTVGSHPKLPKPTHPPDDSTMSRKHLSQWVHDLVIIVDRNTPRRAGAMLASTDPDYVAAQIEYEATYAESESDSEAEGNAEASEPVNENSDIESVEKFEDTDPPKDASSLFIASISSPDYDSSPNPPSEASSQAFAAIANNPPIIKIPEFMACPPGTSFLSAKPTTITARIGQLEAEAVQVIADSGAKITLISSQYYHSMNPKPCMHKGLEVKIRQVRDDAEIDMYIQTHLFIQTDKTVVSLLVEECDDGTTLTIVDEYSVKCDDFVISDEMRNEVKALAARAVESHDRKAIRTRCKAQRSKIQMNKFVKNGLILVAEKVSVPPNCIKRIRICIPWREGMNKGYIYTQSRTTLPLGLSDILLTRDIEVVPVQNHSDRVVHLQQGEPLGKLKDPRRWLDKRNHVLSKICERVKSMSNWTMTAICHFQQPEPLFKPIELKHANKVPDIEGGPKTSETPDPDVIPQQELLAAVDFNPSLSSSQRLALKKLVLEHHHAFGLDDRLGHYPVKVEINLKPDTKPVSQPPYSGSPLKCEIIDKKLDAWFAAGVIQASKSPWGAPVIIVFQKGKLRLCVDYRQLNDMTKADEYPLPKQSDILQALSGAQWLSSFDALSGFTQLEIIPEHREQTAFRTHRGLHKFVHMPFGLQNGPSYFQRVMNNMLSEYLWIFVLVYIDDIVCYSKTFEDHVHHVNLVLKAIEAAGLTLSLLKCRLGYQSLLLLGQKVSRLGISTH</sequence>